<protein>
    <recommendedName>
        <fullName evidence="3">YtxH domain-containing protein</fullName>
    </recommendedName>
</protein>
<reference evidence="1 2" key="1">
    <citation type="submission" date="2020-01" db="EMBL/GenBank/DDBJ databases">
        <title>Genomes of bacteria type strains.</title>
        <authorList>
            <person name="Chen J."/>
            <person name="Zhu S."/>
            <person name="Yang J."/>
        </authorList>
    </citation>
    <scope>NUCLEOTIDE SEQUENCE [LARGE SCALE GENOMIC DNA]</scope>
    <source>
        <strain evidence="1 2">LMG 22958</strain>
    </source>
</reference>
<evidence type="ECO:0000313" key="2">
    <source>
        <dbReference type="Proteomes" id="UP000478837"/>
    </source>
</evidence>
<evidence type="ECO:0008006" key="3">
    <source>
        <dbReference type="Google" id="ProtNLM"/>
    </source>
</evidence>
<comment type="caution">
    <text evidence="1">The sequence shown here is derived from an EMBL/GenBank/DDBJ whole genome shotgun (WGS) entry which is preliminary data.</text>
</comment>
<proteinExistence type="predicted"/>
<name>A0A6L9MWN7_9ALTE</name>
<organism evidence="1 2">
    <name type="scientific">Alteromonas hispanica</name>
    <dbReference type="NCBI Taxonomy" id="315421"/>
    <lineage>
        <taxon>Bacteria</taxon>
        <taxon>Pseudomonadati</taxon>
        <taxon>Pseudomonadota</taxon>
        <taxon>Gammaproteobacteria</taxon>
        <taxon>Alteromonadales</taxon>
        <taxon>Alteromonadaceae</taxon>
        <taxon>Alteromonas/Salinimonas group</taxon>
        <taxon>Alteromonas</taxon>
    </lineage>
</organism>
<gene>
    <name evidence="1" type="ORF">GTW09_11910</name>
</gene>
<accession>A0A6L9MWN7</accession>
<dbReference type="RefSeq" id="WP_071979881.1">
    <property type="nucleotide sequence ID" value="NZ_JAAAWP010000007.1"/>
</dbReference>
<dbReference type="PROSITE" id="PS51257">
    <property type="entry name" value="PROKAR_LIPOPROTEIN"/>
    <property type="match status" value="1"/>
</dbReference>
<evidence type="ECO:0000313" key="1">
    <source>
        <dbReference type="EMBL" id="NDW22231.1"/>
    </source>
</evidence>
<dbReference type="EMBL" id="JAAAWP010000007">
    <property type="protein sequence ID" value="NDW22231.1"/>
    <property type="molecule type" value="Genomic_DNA"/>
</dbReference>
<keyword evidence="2" id="KW-1185">Reference proteome</keyword>
<dbReference type="Proteomes" id="UP000478837">
    <property type="component" value="Unassembled WGS sequence"/>
</dbReference>
<dbReference type="AlphaFoldDB" id="A0A6L9MWN7"/>
<sequence length="82" mass="8391">MISFKDLAKVAAASIFVLSVAACSENDAESAGEELDEMVTDAGNALEDGGEEIGDMADDAGNAVEDACEDVKEGVDAEDDDC</sequence>